<comment type="caution">
    <text evidence="2">The sequence shown here is derived from an EMBL/GenBank/DDBJ whole genome shotgun (WGS) entry which is preliminary data.</text>
</comment>
<evidence type="ECO:0000259" key="1">
    <source>
        <dbReference type="Pfam" id="PF01396"/>
    </source>
</evidence>
<dbReference type="GO" id="GO:0006265">
    <property type="term" value="P:DNA topological change"/>
    <property type="evidence" value="ECO:0007669"/>
    <property type="project" value="InterPro"/>
</dbReference>
<feature type="domain" description="DNA topoisomerase type IA zn finger" evidence="1">
    <location>
        <begin position="64"/>
        <end position="83"/>
    </location>
</feature>
<feature type="domain" description="DNA topoisomerase type IA zn finger" evidence="1">
    <location>
        <begin position="11"/>
        <end position="20"/>
    </location>
</feature>
<evidence type="ECO:0000313" key="3">
    <source>
        <dbReference type="Proteomes" id="UP000034176"/>
    </source>
</evidence>
<name>A0A0G0B5X2_9BACT</name>
<evidence type="ECO:0000313" key="2">
    <source>
        <dbReference type="EMBL" id="KKP59101.1"/>
    </source>
</evidence>
<dbReference type="EMBL" id="LBPN01000014">
    <property type="protein sequence ID" value="KKP59101.1"/>
    <property type="molecule type" value="Genomic_DNA"/>
</dbReference>
<dbReference type="AlphaFoldDB" id="A0A0G0B5X2"/>
<dbReference type="Pfam" id="PF01396">
    <property type="entry name" value="Zn_ribbon_Top1"/>
    <property type="match status" value="3"/>
</dbReference>
<proteinExistence type="predicted"/>
<accession>A0A0G0B5X2</accession>
<dbReference type="STRING" id="1618434.UR52_C0014G0005"/>
<feature type="domain" description="DNA topoisomerase type IA zn finger" evidence="1">
    <location>
        <begin position="118"/>
        <end position="135"/>
    </location>
</feature>
<reference evidence="2 3" key="1">
    <citation type="journal article" date="2015" name="Nature">
        <title>rRNA introns, odd ribosomes, and small enigmatic genomes across a large radiation of phyla.</title>
        <authorList>
            <person name="Brown C.T."/>
            <person name="Hug L.A."/>
            <person name="Thomas B.C."/>
            <person name="Sharon I."/>
            <person name="Castelle C.J."/>
            <person name="Singh A."/>
            <person name="Wilkins M.J."/>
            <person name="Williams K.H."/>
            <person name="Banfield J.F."/>
        </authorList>
    </citation>
    <scope>NUCLEOTIDE SEQUENCE [LARGE SCALE GENOMIC DNA]</scope>
</reference>
<sequence>MLFLYIMSEDNKCPKCGADLSAIIETPQGRKLQRCSKGSWNAETRKTEGCAYVKWIPIEPQLLDEKCPKCQAPLILQVTRFGKKMKKCSTGSWDPTEKKAIGCDYVEWINGTTEKLNETCPECGKALVLFTTNNGKKLKKCSTAGWDRATRTPTGCTYVEWLKAGVKLQPNGEEFLPPPPDEFKG</sequence>
<dbReference type="GO" id="GO:0005694">
    <property type="term" value="C:chromosome"/>
    <property type="evidence" value="ECO:0007669"/>
    <property type="project" value="InterPro"/>
</dbReference>
<organism evidence="2 3">
    <name type="scientific">Candidatus Gottesmanbacteria bacterium GW2011_GWA1_34_13</name>
    <dbReference type="NCBI Taxonomy" id="1618434"/>
    <lineage>
        <taxon>Bacteria</taxon>
        <taxon>Candidatus Gottesmaniibacteriota</taxon>
    </lineage>
</organism>
<dbReference type="GO" id="GO:0003916">
    <property type="term" value="F:DNA topoisomerase activity"/>
    <property type="evidence" value="ECO:0007669"/>
    <property type="project" value="InterPro"/>
</dbReference>
<dbReference type="Proteomes" id="UP000034176">
    <property type="component" value="Unassembled WGS sequence"/>
</dbReference>
<protein>
    <recommendedName>
        <fullName evidence="1">DNA topoisomerase type IA zn finger domain-containing protein</fullName>
    </recommendedName>
</protein>
<dbReference type="InterPro" id="IPR013498">
    <property type="entry name" value="Topo_IA_Znf"/>
</dbReference>
<dbReference type="GO" id="GO:0003677">
    <property type="term" value="F:DNA binding"/>
    <property type="evidence" value="ECO:0007669"/>
    <property type="project" value="InterPro"/>
</dbReference>
<gene>
    <name evidence="2" type="ORF">UR52_C0014G0005</name>
</gene>